<evidence type="ECO:0000313" key="1">
    <source>
        <dbReference type="EMBL" id="KRX34403.1"/>
    </source>
</evidence>
<dbReference type="EMBL" id="JYDJ01000574">
    <property type="protein sequence ID" value="KRX34403.1"/>
    <property type="molecule type" value="Genomic_DNA"/>
</dbReference>
<name>A0A0V0T7G8_9BILA</name>
<organism evidence="1 2">
    <name type="scientific">Trichinella murrelli</name>
    <dbReference type="NCBI Taxonomy" id="144512"/>
    <lineage>
        <taxon>Eukaryota</taxon>
        <taxon>Metazoa</taxon>
        <taxon>Ecdysozoa</taxon>
        <taxon>Nematoda</taxon>
        <taxon>Enoplea</taxon>
        <taxon>Dorylaimia</taxon>
        <taxon>Trichinellida</taxon>
        <taxon>Trichinellidae</taxon>
        <taxon>Trichinella</taxon>
    </lineage>
</organism>
<dbReference type="AlphaFoldDB" id="A0A0V0T7G8"/>
<gene>
    <name evidence="1" type="ORF">T05_5645</name>
</gene>
<sequence length="210" mass="23748">MNCSPLISTPVIMQPRRYLQILKLLLVYEMLEHSFRIYRKQCLALRTSDTNDKVPAMRRAPGSEGDPSDVKVTKFHASKEHSMSGYSSLRVEASNVAQPASKSLKQHSYPAEEIILVARMIFYFIFTLDKRGSIIFDPQVATRDSHVKNEASTSSQLAEQKQIKKWMALKTTDTKGKTPAMGRARSSGDLPLSWMPFNTLYITLHSDEPP</sequence>
<evidence type="ECO:0000313" key="2">
    <source>
        <dbReference type="Proteomes" id="UP000055048"/>
    </source>
</evidence>
<dbReference type="OrthoDB" id="5927878at2759"/>
<keyword evidence="2" id="KW-1185">Reference proteome</keyword>
<accession>A0A0V0T7G8</accession>
<reference evidence="1 2" key="1">
    <citation type="submission" date="2015-01" db="EMBL/GenBank/DDBJ databases">
        <title>Evolution of Trichinella species and genotypes.</title>
        <authorList>
            <person name="Korhonen P.K."/>
            <person name="Edoardo P."/>
            <person name="Giuseppe L.R."/>
            <person name="Gasser R.B."/>
        </authorList>
    </citation>
    <scope>NUCLEOTIDE SEQUENCE [LARGE SCALE GENOMIC DNA]</scope>
    <source>
        <strain evidence="1">ISS417</strain>
    </source>
</reference>
<dbReference type="Proteomes" id="UP000055048">
    <property type="component" value="Unassembled WGS sequence"/>
</dbReference>
<protein>
    <submittedName>
        <fullName evidence="1">Uncharacterized protein</fullName>
    </submittedName>
</protein>
<comment type="caution">
    <text evidence="1">The sequence shown here is derived from an EMBL/GenBank/DDBJ whole genome shotgun (WGS) entry which is preliminary data.</text>
</comment>
<proteinExistence type="predicted"/>